<protein>
    <recommendedName>
        <fullName evidence="1">BBH37-like helical domain-containing protein</fullName>
    </recommendedName>
</protein>
<dbReference type="AlphaFoldDB" id="B8F191"/>
<keyword evidence="2" id="KW-0614">Plasmid</keyword>
<proteinExistence type="predicted"/>
<gene>
    <name evidence="2" type="ORF">BGAPBR_Q0014</name>
</gene>
<dbReference type="Pfam" id="PF25672">
    <property type="entry name" value="BBH37"/>
    <property type="match status" value="1"/>
</dbReference>
<name>B8F191_BORGR</name>
<dbReference type="EMBL" id="CP001306">
    <property type="protein sequence ID" value="ACL34710.1"/>
    <property type="molecule type" value="Genomic_DNA"/>
</dbReference>
<sequence>MLFIYNSAIFKTEGGAMGNKIFYISMVSILMIGCDWGTIKDKNIEISDLLRIRKGKDNKDDRIKNQNKIELDEGNSVSKNNNISTADISTASLGGSRVDLITQHQVNEPMVSNDKAVSSQSKAEVYLVNNTDIAAINPKSPQNLEDSLSNTAISSDTNTKFLLIKNQKEELAFSKKILPNKLENLESFLKTTHEEAAFEKAKATQSLMSDSGLGKEVVKFKEEYDKLYNLFWDIQQKVHSQKDLFIKDIKFRQNRENKEKNKIIFRSFLSIEKKIKDLNSKLSEIQSNFQIANDYWNNANSLLEESVKKLIWAIEKRHNNESRNQGQIGEIAMWWDKDQADTFAKDAKYNAEHSLSNLESAASYFQHSYSDGKDAKNLLEEIKKEFSRVGIL</sequence>
<feature type="domain" description="BBH37-like helical" evidence="1">
    <location>
        <begin position="191"/>
        <end position="386"/>
    </location>
</feature>
<accession>B8F191</accession>
<organism evidence="2 3">
    <name type="scientific">Borreliella garinii PBr</name>
    <dbReference type="NCBI Taxonomy" id="498743"/>
    <lineage>
        <taxon>Bacteria</taxon>
        <taxon>Pseudomonadati</taxon>
        <taxon>Spirochaetota</taxon>
        <taxon>Spirochaetia</taxon>
        <taxon>Spirochaetales</taxon>
        <taxon>Borreliaceae</taxon>
        <taxon>Borreliella</taxon>
    </lineage>
</organism>
<evidence type="ECO:0000313" key="3">
    <source>
        <dbReference type="Proteomes" id="UP000006103"/>
    </source>
</evidence>
<evidence type="ECO:0000313" key="2">
    <source>
        <dbReference type="EMBL" id="ACL34710.1"/>
    </source>
</evidence>
<evidence type="ECO:0000259" key="1">
    <source>
        <dbReference type="Pfam" id="PF25672"/>
    </source>
</evidence>
<dbReference type="Proteomes" id="UP000006103">
    <property type="component" value="Plasmid PBr_cp32-10"/>
</dbReference>
<keyword evidence="3" id="KW-1185">Reference proteome</keyword>
<geneLocation type="plasmid" evidence="2 3">
    <name>PBr_cp32-10</name>
</geneLocation>
<dbReference type="InterPro" id="IPR057717">
    <property type="entry name" value="BBH37-like_helical"/>
</dbReference>
<reference evidence="2 3" key="1">
    <citation type="journal article" date="2011" name="J. Bacteriol.">
        <title>Whole-genome sequences of two Borrelia afzelii and two Borrelia garinii Lyme disease agent isolates.</title>
        <authorList>
            <person name="Casjens S.R."/>
            <person name="Mongodin E.F."/>
            <person name="Qiu W.-G."/>
            <person name="Dunn J.J."/>
            <person name="Luft B.J."/>
            <person name="Fraser-Liggett C.M."/>
            <person name="Schutzer S.E."/>
        </authorList>
    </citation>
    <scope>NUCLEOTIDE SEQUENCE [LARGE SCALE GENOMIC DNA]</scope>
    <source>
        <strain evidence="2 3">PBr</strain>
    </source>
</reference>